<feature type="domain" description="ZipA C-terminal FtsZ-binding" evidence="11">
    <location>
        <begin position="182"/>
        <end position="312"/>
    </location>
</feature>
<gene>
    <name evidence="8 12" type="primary">zipA</name>
    <name evidence="12" type="ORF">HCU74_06010</name>
</gene>
<comment type="function">
    <text evidence="8 9">Essential cell division protein that stabilizes the FtsZ protofilaments by cross-linking them and that serves as a cytoplasmic membrane anchor for the Z ring. Also required for the recruitment to the septal ring of downstream cell division proteins.</text>
</comment>
<evidence type="ECO:0000256" key="7">
    <source>
        <dbReference type="ARBA" id="ARBA00023306"/>
    </source>
</evidence>
<feature type="compositionally biased region" description="Basic and acidic residues" evidence="10">
    <location>
        <begin position="158"/>
        <end position="177"/>
    </location>
</feature>
<comment type="subcellular location">
    <subcellularLocation>
        <location evidence="8">Cell inner membrane</location>
        <topology evidence="8">Single-pass type I membrane protein</topology>
    </subcellularLocation>
    <text evidence="8">Localizes to the Z ring in an FtsZ-dependent manner.</text>
</comment>
<evidence type="ECO:0000256" key="6">
    <source>
        <dbReference type="ARBA" id="ARBA00023136"/>
    </source>
</evidence>
<keyword evidence="13" id="KW-1185">Reference proteome</keyword>
<name>A0ABX1GEI8_9GAMM</name>
<organism evidence="12 13">
    <name type="scientific">Spongiibacter thalassae</name>
    <dbReference type="NCBI Taxonomy" id="2721624"/>
    <lineage>
        <taxon>Bacteria</taxon>
        <taxon>Pseudomonadati</taxon>
        <taxon>Pseudomonadota</taxon>
        <taxon>Gammaproteobacteria</taxon>
        <taxon>Cellvibrionales</taxon>
        <taxon>Spongiibacteraceae</taxon>
        <taxon>Spongiibacter</taxon>
    </lineage>
</organism>
<evidence type="ECO:0000256" key="4">
    <source>
        <dbReference type="ARBA" id="ARBA00022692"/>
    </source>
</evidence>
<dbReference type="EMBL" id="JAAWWK010000002">
    <property type="protein sequence ID" value="NKI16973.1"/>
    <property type="molecule type" value="Genomic_DNA"/>
</dbReference>
<protein>
    <recommendedName>
        <fullName evidence="8 9">Cell division protein ZipA</fullName>
    </recommendedName>
</protein>
<evidence type="ECO:0000259" key="11">
    <source>
        <dbReference type="SMART" id="SM00771"/>
    </source>
</evidence>
<dbReference type="SUPFAM" id="SSF64383">
    <property type="entry name" value="Cell-division protein ZipA, C-terminal domain"/>
    <property type="match status" value="1"/>
</dbReference>
<comment type="similarity">
    <text evidence="8 9">Belongs to the ZipA family.</text>
</comment>
<dbReference type="HAMAP" id="MF_00509">
    <property type="entry name" value="ZipA"/>
    <property type="match status" value="1"/>
</dbReference>
<dbReference type="InterPro" id="IPR007449">
    <property type="entry name" value="ZipA_FtsZ-bd_C"/>
</dbReference>
<dbReference type="PANTHER" id="PTHR38685:SF1">
    <property type="entry name" value="CELL DIVISION PROTEIN ZIPA"/>
    <property type="match status" value="1"/>
</dbReference>
<dbReference type="Gene3D" id="3.30.1400.10">
    <property type="entry name" value="ZipA, C-terminal FtsZ-binding domain"/>
    <property type="match status" value="1"/>
</dbReference>
<keyword evidence="7 8" id="KW-0131">Cell cycle</keyword>
<comment type="subunit">
    <text evidence="8">Interacts with FtsZ via their C-terminal domains.</text>
</comment>
<dbReference type="GO" id="GO:0051301">
    <property type="term" value="P:cell division"/>
    <property type="evidence" value="ECO:0007669"/>
    <property type="project" value="UniProtKB-KW"/>
</dbReference>
<dbReference type="SMART" id="SM00771">
    <property type="entry name" value="ZipA_C"/>
    <property type="match status" value="1"/>
</dbReference>
<keyword evidence="5 8" id="KW-1133">Transmembrane helix</keyword>
<evidence type="ECO:0000256" key="9">
    <source>
        <dbReference type="RuleBase" id="RU003612"/>
    </source>
</evidence>
<keyword evidence="1 8" id="KW-1003">Cell membrane</keyword>
<dbReference type="NCBIfam" id="TIGR02205">
    <property type="entry name" value="septum_zipA"/>
    <property type="match status" value="1"/>
</dbReference>
<dbReference type="InterPro" id="IPR036765">
    <property type="entry name" value="ZipA_FtsZ-bd_C_sf"/>
</dbReference>
<accession>A0ABX1GEI8</accession>
<feature type="transmembrane region" description="Helical" evidence="8">
    <location>
        <begin position="6"/>
        <end position="25"/>
    </location>
</feature>
<keyword evidence="6 8" id="KW-0472">Membrane</keyword>
<comment type="caution">
    <text evidence="12">The sequence shown here is derived from an EMBL/GenBank/DDBJ whole genome shotgun (WGS) entry which is preliminary data.</text>
</comment>
<dbReference type="Proteomes" id="UP000765845">
    <property type="component" value="Unassembled WGS sequence"/>
</dbReference>
<evidence type="ECO:0000256" key="2">
    <source>
        <dbReference type="ARBA" id="ARBA00022519"/>
    </source>
</evidence>
<proteinExistence type="inferred from homology"/>
<dbReference type="RefSeq" id="WP_168449508.1">
    <property type="nucleotide sequence ID" value="NZ_JAAWWK010000002.1"/>
</dbReference>
<dbReference type="PANTHER" id="PTHR38685">
    <property type="entry name" value="CELL DIVISION PROTEIN ZIPA"/>
    <property type="match status" value="1"/>
</dbReference>
<evidence type="ECO:0000313" key="13">
    <source>
        <dbReference type="Proteomes" id="UP000765845"/>
    </source>
</evidence>
<dbReference type="InterPro" id="IPR011919">
    <property type="entry name" value="Cell_div_ZipA"/>
</dbReference>
<evidence type="ECO:0000313" key="12">
    <source>
        <dbReference type="EMBL" id="NKI16973.1"/>
    </source>
</evidence>
<dbReference type="Pfam" id="PF04354">
    <property type="entry name" value="ZipA_C"/>
    <property type="match status" value="1"/>
</dbReference>
<sequence>MDLNVRDWLVIIGALLAVAVLLDGFRRMRNERRDTIRLSSKKRRDDEDELINPELPGSARVVAVREAPSPSLHTRHARAPLAQSEPEDGVDDTVASAQHESADDVLFSDPAEEYGRRPVDDYARTEIVEPEAPRRMAADSDDAMAEAEESRSAPAKPDWAREPREQKPREQKPREQKASTLGDELFVIKVMAEADKPYMGQDLLQVLLACDLRYGRMNVFHRYENADGTGAEQFSVANLVEPGSFELDAIDDFSTPGVVFFMTLPGPEQSMQAFEAMLETARCLVKNLGGTMRDQSHSVATKQTFEHYRQRIRDFERRQLTLM</sequence>
<evidence type="ECO:0000256" key="3">
    <source>
        <dbReference type="ARBA" id="ARBA00022618"/>
    </source>
</evidence>
<feature type="compositionally biased region" description="Basic and acidic residues" evidence="10">
    <location>
        <begin position="113"/>
        <end position="138"/>
    </location>
</feature>
<evidence type="ECO:0000256" key="5">
    <source>
        <dbReference type="ARBA" id="ARBA00022989"/>
    </source>
</evidence>
<feature type="region of interest" description="Disordered" evidence="10">
    <location>
        <begin position="67"/>
        <end position="178"/>
    </location>
</feature>
<evidence type="ECO:0000256" key="1">
    <source>
        <dbReference type="ARBA" id="ARBA00022475"/>
    </source>
</evidence>
<evidence type="ECO:0000256" key="8">
    <source>
        <dbReference type="HAMAP-Rule" id="MF_00509"/>
    </source>
</evidence>
<reference evidence="12 13" key="1">
    <citation type="submission" date="2020-04" db="EMBL/GenBank/DDBJ databases">
        <authorList>
            <person name="Yoon J."/>
        </authorList>
    </citation>
    <scope>NUCLEOTIDE SEQUENCE [LARGE SCALE GENOMIC DNA]</scope>
    <source>
        <strain evidence="12 13">KMU-166</strain>
    </source>
</reference>
<keyword evidence="3 8" id="KW-0132">Cell division</keyword>
<keyword evidence="2 8" id="KW-0997">Cell inner membrane</keyword>
<keyword evidence="4 8" id="KW-0812">Transmembrane</keyword>
<evidence type="ECO:0000256" key="10">
    <source>
        <dbReference type="SAM" id="MobiDB-lite"/>
    </source>
</evidence>